<name>A0A5F2BVF0_9LEPT</name>
<gene>
    <name evidence="2" type="ORF">EHQ81_18845</name>
    <name evidence="3" type="ORF">EHQ82_21365</name>
</gene>
<feature type="transmembrane region" description="Helical" evidence="1">
    <location>
        <begin position="67"/>
        <end position="92"/>
    </location>
</feature>
<reference evidence="3" key="1">
    <citation type="submission" date="2018-10" db="EMBL/GenBank/DDBJ databases">
        <authorList>
            <person name="Vincent A.T."/>
            <person name="Schiettekatte O."/>
            <person name="Bourhy P."/>
            <person name="Veyrier F.J."/>
            <person name="Picardeau M."/>
        </authorList>
    </citation>
    <scope>NUCLEOTIDE SEQUENCE</scope>
    <source>
        <strain evidence="3">201702406</strain>
    </source>
</reference>
<sequence>MIEKLVNNIYDFLKERLSSPFLVSLLFSWLIINWKIVVILFGTDAQMNPSQRITFIEKNYVNSCFNYWYPLISASAYTVVYPFISLGISLLWSKIDFEKKRLLNKIYRNRLLTLEESLELRDRIERIDSEFERMLKNKDEQIKGLKLQIEELQVIDEIPEQKSENDSSKNKIFEAVEIIQKLKSAFPKGEGNVRVIINRVSNSTLLQGEGVDQGIVSFFVTNDLIERTSDSQRLYSFTQKGKLVAATFLETGYNV</sequence>
<dbReference type="EMBL" id="RQGU01000164">
    <property type="protein sequence ID" value="TGM11017.1"/>
    <property type="molecule type" value="Genomic_DNA"/>
</dbReference>
<keyword evidence="1" id="KW-0472">Membrane</keyword>
<evidence type="ECO:0000313" key="2">
    <source>
        <dbReference type="EMBL" id="TGM10686.1"/>
    </source>
</evidence>
<evidence type="ECO:0000256" key="1">
    <source>
        <dbReference type="SAM" id="Phobius"/>
    </source>
</evidence>
<organism evidence="2 4">
    <name type="scientific">Leptospira selangorensis</name>
    <dbReference type="NCBI Taxonomy" id="2484982"/>
    <lineage>
        <taxon>Bacteria</taxon>
        <taxon>Pseudomonadati</taxon>
        <taxon>Spirochaetota</taxon>
        <taxon>Spirochaetia</taxon>
        <taxon>Leptospirales</taxon>
        <taxon>Leptospiraceae</taxon>
        <taxon>Leptospira</taxon>
    </lineage>
</organism>
<keyword evidence="1" id="KW-0812">Transmembrane</keyword>
<evidence type="ECO:0000313" key="4">
    <source>
        <dbReference type="Proteomes" id="UP000297832"/>
    </source>
</evidence>
<feature type="transmembrane region" description="Helical" evidence="1">
    <location>
        <begin position="21"/>
        <end position="42"/>
    </location>
</feature>
<dbReference type="RefSeq" id="WP_135629324.1">
    <property type="nucleotide sequence ID" value="NZ_RQGU01000164.1"/>
</dbReference>
<accession>A0A5F2BVF0</accession>
<proteinExistence type="predicted"/>
<evidence type="ECO:0000313" key="5">
    <source>
        <dbReference type="Proteomes" id="UP000298057"/>
    </source>
</evidence>
<keyword evidence="5" id="KW-1185">Reference proteome</keyword>
<reference evidence="2 4" key="2">
    <citation type="journal article" date="2019" name="PLoS Negl. Trop. Dis.">
        <title>Revisiting the worldwide diversity of Leptospira species in the environment.</title>
        <authorList>
            <person name="Vincent A.T."/>
            <person name="Schiettekatte O."/>
            <person name="Bourhy P."/>
            <person name="Veyrier F.J."/>
            <person name="Picardeau M."/>
        </authorList>
    </citation>
    <scope>NUCLEOTIDE SEQUENCE [LARGE SCALE GENOMIC DNA]</scope>
    <source>
        <strain evidence="2 4">201702405</strain>
        <strain evidence="3">201702406</strain>
    </source>
</reference>
<dbReference type="EMBL" id="RQGV01000025">
    <property type="protein sequence ID" value="TGM10686.1"/>
    <property type="molecule type" value="Genomic_DNA"/>
</dbReference>
<keyword evidence="1" id="KW-1133">Transmembrane helix</keyword>
<comment type="caution">
    <text evidence="2">The sequence shown here is derived from an EMBL/GenBank/DDBJ whole genome shotgun (WGS) entry which is preliminary data.</text>
</comment>
<protein>
    <submittedName>
        <fullName evidence="2">Uncharacterized protein</fullName>
    </submittedName>
</protein>
<dbReference type="AlphaFoldDB" id="A0A5F2BVF0"/>
<dbReference type="Proteomes" id="UP000298057">
    <property type="component" value="Unassembled WGS sequence"/>
</dbReference>
<evidence type="ECO:0000313" key="3">
    <source>
        <dbReference type="EMBL" id="TGM11017.1"/>
    </source>
</evidence>
<dbReference type="Proteomes" id="UP000297832">
    <property type="component" value="Unassembled WGS sequence"/>
</dbReference>